<reference evidence="1 2" key="1">
    <citation type="submission" date="2020-08" db="EMBL/GenBank/DDBJ databases">
        <title>Genomic Encyclopedia of Type Strains, Phase III (KMG-III): the genomes of soil and plant-associated and newly described type strains.</title>
        <authorList>
            <person name="Whitman W."/>
        </authorList>
    </citation>
    <scope>NUCLEOTIDE SEQUENCE [LARGE SCALE GENOMIC DNA]</scope>
    <source>
        <strain evidence="1 2">CECT 8654</strain>
    </source>
</reference>
<dbReference type="InterPro" id="IPR023393">
    <property type="entry name" value="START-like_dom_sf"/>
</dbReference>
<dbReference type="EMBL" id="JACHWY010000001">
    <property type="protein sequence ID" value="MBB3046677.1"/>
    <property type="molecule type" value="Genomic_DNA"/>
</dbReference>
<evidence type="ECO:0000313" key="2">
    <source>
        <dbReference type="Proteomes" id="UP000537130"/>
    </source>
</evidence>
<evidence type="ECO:0000313" key="1">
    <source>
        <dbReference type="EMBL" id="MBB3046677.1"/>
    </source>
</evidence>
<dbReference type="InterPro" id="IPR019587">
    <property type="entry name" value="Polyketide_cyclase/dehydratase"/>
</dbReference>
<name>A0A7W4W4E2_9GAMM</name>
<dbReference type="Pfam" id="PF10604">
    <property type="entry name" value="Polyketide_cyc2"/>
    <property type="match status" value="1"/>
</dbReference>
<keyword evidence="2" id="KW-1185">Reference proteome</keyword>
<dbReference type="Gene3D" id="3.30.530.20">
    <property type="match status" value="1"/>
</dbReference>
<dbReference type="AlphaFoldDB" id="A0A7W4W4E2"/>
<dbReference type="Proteomes" id="UP000537130">
    <property type="component" value="Unassembled WGS sequence"/>
</dbReference>
<sequence length="170" mass="19343">MKNEAKARVVINMPREKAWAQLRDLSLAHNYVPGIIKTEITTEKTEGVGASRKVYQSETKALDETVVEWKEGHGFLIRLHKGDKGSQPPFKEAFFRYHLDDAGNSQTALTTSLIYTMRWGWFGEFLQNRFLAGIFRSVIRDVAISMKAFYESGEPTTPAKLKQIKADMKS</sequence>
<protein>
    <recommendedName>
        <fullName evidence="3">Polyketide cyclase / dehydrase and lipid transport</fullName>
    </recommendedName>
</protein>
<comment type="caution">
    <text evidence="1">The sequence shown here is derived from an EMBL/GenBank/DDBJ whole genome shotgun (WGS) entry which is preliminary data.</text>
</comment>
<gene>
    <name evidence="1" type="ORF">FHR99_000913</name>
</gene>
<organism evidence="1 2">
    <name type="scientific">Litorivivens lipolytica</name>
    <dbReference type="NCBI Taxonomy" id="1524264"/>
    <lineage>
        <taxon>Bacteria</taxon>
        <taxon>Pseudomonadati</taxon>
        <taxon>Pseudomonadota</taxon>
        <taxon>Gammaproteobacteria</taxon>
        <taxon>Litorivivens</taxon>
    </lineage>
</organism>
<proteinExistence type="predicted"/>
<dbReference type="RefSeq" id="WP_183409357.1">
    <property type="nucleotide sequence ID" value="NZ_JACHWY010000001.1"/>
</dbReference>
<evidence type="ECO:0008006" key="3">
    <source>
        <dbReference type="Google" id="ProtNLM"/>
    </source>
</evidence>
<dbReference type="SUPFAM" id="SSF55961">
    <property type="entry name" value="Bet v1-like"/>
    <property type="match status" value="1"/>
</dbReference>
<accession>A0A7W4W4E2</accession>